<evidence type="ECO:0000256" key="1">
    <source>
        <dbReference type="SAM" id="MobiDB-lite"/>
    </source>
</evidence>
<feature type="compositionally biased region" description="Low complexity" evidence="1">
    <location>
        <begin position="334"/>
        <end position="354"/>
    </location>
</feature>
<name>A0A9P3HLI3_9FUNG</name>
<gene>
    <name evidence="2" type="ORF">EMPS_11318</name>
</gene>
<feature type="compositionally biased region" description="Low complexity" evidence="1">
    <location>
        <begin position="282"/>
        <end position="295"/>
    </location>
</feature>
<evidence type="ECO:0000313" key="3">
    <source>
        <dbReference type="Proteomes" id="UP000827284"/>
    </source>
</evidence>
<feature type="compositionally biased region" description="Low complexity" evidence="1">
    <location>
        <begin position="548"/>
        <end position="575"/>
    </location>
</feature>
<feature type="compositionally biased region" description="Polar residues" evidence="1">
    <location>
        <begin position="472"/>
        <end position="481"/>
    </location>
</feature>
<dbReference type="AlphaFoldDB" id="A0A9P3HLI3"/>
<feature type="compositionally biased region" description="Low complexity" evidence="1">
    <location>
        <begin position="604"/>
        <end position="629"/>
    </location>
</feature>
<feature type="compositionally biased region" description="Polar residues" evidence="1">
    <location>
        <begin position="355"/>
        <end position="364"/>
    </location>
</feature>
<feature type="region of interest" description="Disordered" evidence="1">
    <location>
        <begin position="543"/>
        <end position="586"/>
    </location>
</feature>
<sequence length="694" mass="71373">MARKPASSSKFGHLFGDTSDSPSISTRESRLSGTRAGDLYKDPLAALIPPVTATTNTTRGTATSVKATLSPPPAASSASKASPPGSTSNSRSSSRVQHHALFSSLTGDSGNSIFDSGSASSASAAKRDLFGDSTSISPASRRTSTPPLTKVSSTAASSSQQSSRVSTPPLGSSSTSSSSRVSTSALDPDLDPLGQVDGAPSKTDEDTPSVKSPLTPEPLTRTNSQASTRSHESSRSNRSALSHEVADDARSVASKSTQKSSSSGTGTTTPIKESQATLPPISTSVRKASSSRSSTGIDRKPASATIPDPIMNPLSAPSVPQSEGRHRPSGEWTQPQASISPPIRPSSSASSQSIDTFQSISRTASPMHVSVSRSGFERENDNASPVPSTRSKLVPMVIPDDGAEAFANDLFSAGPAEPFRASSTMRSSSVLDSGSVTSTRTQISAATGQIPSLKSDNSALPVLGQPGVGASTVGQPKTRSGFSLGEDVADSSNPWMNTLVDSLDQTTLGAKKVDYTQSAASDGASFLPEVAFTLPTSTSTVPFSTGASSLRHSNSSGISSNSTLSSNTLSSYSPTTRTVPMPSLDEDVGGFEDIFSSLRSKKNPSPLTGPSSLAPTSSSSRLSTTASGADSLMSGLPTWNVVDAVEAAAMDPEFLGPRPLENPGTAKVLAMMQMPKDALDKDISAQEVFDNPWE</sequence>
<feature type="compositionally biased region" description="Polar residues" evidence="1">
    <location>
        <begin position="1"/>
        <end position="10"/>
    </location>
</feature>
<protein>
    <submittedName>
        <fullName evidence="2">Uncharacterized protein</fullName>
    </submittedName>
</protein>
<accession>A0A9P3HLI3</accession>
<feature type="compositionally biased region" description="Polar residues" evidence="1">
    <location>
        <begin position="132"/>
        <end position="147"/>
    </location>
</feature>
<feature type="compositionally biased region" description="Polar residues" evidence="1">
    <location>
        <begin position="382"/>
        <end position="391"/>
    </location>
</feature>
<dbReference type="OrthoDB" id="2437428at2759"/>
<reference evidence="2" key="2">
    <citation type="journal article" date="2022" name="Microbiol. Resour. Announc.">
        <title>Whole-Genome Sequence of Entomortierella parvispora E1425, a Mucoromycotan Fungus Associated with Burkholderiaceae-Related Endosymbiotic Bacteria.</title>
        <authorList>
            <person name="Herlambang A."/>
            <person name="Guo Y."/>
            <person name="Takashima Y."/>
            <person name="Narisawa K."/>
            <person name="Ohta H."/>
            <person name="Nishizawa T."/>
        </authorList>
    </citation>
    <scope>NUCLEOTIDE SEQUENCE</scope>
    <source>
        <strain evidence="2">E1425</strain>
    </source>
</reference>
<feature type="region of interest" description="Disordered" evidence="1">
    <location>
        <begin position="418"/>
        <end position="442"/>
    </location>
</feature>
<proteinExistence type="predicted"/>
<evidence type="ECO:0000313" key="2">
    <source>
        <dbReference type="EMBL" id="GJJ78959.1"/>
    </source>
</evidence>
<reference evidence="2" key="1">
    <citation type="submission" date="2021-11" db="EMBL/GenBank/DDBJ databases">
        <authorList>
            <person name="Herlambang A."/>
            <person name="Guo Y."/>
            <person name="Takashima Y."/>
            <person name="Nishizawa T."/>
        </authorList>
    </citation>
    <scope>NUCLEOTIDE SEQUENCE</scope>
    <source>
        <strain evidence="2">E1425</strain>
    </source>
</reference>
<feature type="compositionally biased region" description="Low complexity" evidence="1">
    <location>
        <begin position="427"/>
        <end position="439"/>
    </location>
</feature>
<feature type="region of interest" description="Disordered" evidence="1">
    <location>
        <begin position="599"/>
        <end position="629"/>
    </location>
</feature>
<feature type="compositionally biased region" description="Polar residues" evidence="1">
    <location>
        <begin position="270"/>
        <end position="281"/>
    </location>
</feature>
<dbReference type="EMBL" id="BQFW01000015">
    <property type="protein sequence ID" value="GJJ78959.1"/>
    <property type="molecule type" value="Genomic_DNA"/>
</dbReference>
<dbReference type="Proteomes" id="UP000827284">
    <property type="component" value="Unassembled WGS sequence"/>
</dbReference>
<feature type="compositionally biased region" description="Low complexity" evidence="1">
    <location>
        <begin position="151"/>
        <end position="184"/>
    </location>
</feature>
<comment type="caution">
    <text evidence="2">The sequence shown here is derived from an EMBL/GenBank/DDBJ whole genome shotgun (WGS) entry which is preliminary data.</text>
</comment>
<feature type="compositionally biased region" description="Polar residues" evidence="1">
    <location>
        <begin position="103"/>
        <end position="117"/>
    </location>
</feature>
<keyword evidence="3" id="KW-1185">Reference proteome</keyword>
<feature type="region of interest" description="Disordered" evidence="1">
    <location>
        <begin position="454"/>
        <end position="489"/>
    </location>
</feature>
<feature type="compositionally biased region" description="Low complexity" evidence="1">
    <location>
        <begin position="254"/>
        <end position="269"/>
    </location>
</feature>
<feature type="region of interest" description="Disordered" evidence="1">
    <location>
        <begin position="1"/>
        <end position="394"/>
    </location>
</feature>
<organism evidence="2 3">
    <name type="scientific">Entomortierella parvispora</name>
    <dbReference type="NCBI Taxonomy" id="205924"/>
    <lineage>
        <taxon>Eukaryota</taxon>
        <taxon>Fungi</taxon>
        <taxon>Fungi incertae sedis</taxon>
        <taxon>Mucoromycota</taxon>
        <taxon>Mortierellomycotina</taxon>
        <taxon>Mortierellomycetes</taxon>
        <taxon>Mortierellales</taxon>
        <taxon>Mortierellaceae</taxon>
        <taxon>Entomortierella</taxon>
    </lineage>
</organism>
<feature type="compositionally biased region" description="Low complexity" evidence="1">
    <location>
        <begin position="52"/>
        <end position="95"/>
    </location>
</feature>